<organism evidence="2 3">
    <name type="scientific">Nitrosomonas europaea (strain ATCC 19718 / CIP 103999 / KCTC 2705 / NBRC 14298)</name>
    <dbReference type="NCBI Taxonomy" id="228410"/>
    <lineage>
        <taxon>Bacteria</taxon>
        <taxon>Pseudomonadati</taxon>
        <taxon>Pseudomonadota</taxon>
        <taxon>Betaproteobacteria</taxon>
        <taxon>Nitrosomonadales</taxon>
        <taxon>Nitrosomonadaceae</taxon>
        <taxon>Nitrosomonas</taxon>
    </lineage>
</organism>
<dbReference type="RefSeq" id="WP_011111790.1">
    <property type="nucleotide sequence ID" value="NC_004757.1"/>
</dbReference>
<proteinExistence type="predicted"/>
<evidence type="ECO:0008006" key="4">
    <source>
        <dbReference type="Google" id="ProtNLM"/>
    </source>
</evidence>
<keyword evidence="1" id="KW-0472">Membrane</keyword>
<evidence type="ECO:0000313" key="3">
    <source>
        <dbReference type="Proteomes" id="UP000001416"/>
    </source>
</evidence>
<dbReference type="EMBL" id="AL954747">
    <property type="protein sequence ID" value="CAD85113.1"/>
    <property type="molecule type" value="Genomic_DNA"/>
</dbReference>
<evidence type="ECO:0000313" key="2">
    <source>
        <dbReference type="EMBL" id="CAD85113.1"/>
    </source>
</evidence>
<dbReference type="AlphaFoldDB" id="Q82V96"/>
<sequence length="211" mass="23544">MITIWQNLSINIQRLFIALCILTGIVLIGMQFHVNSQGSMSDTYPKGFRGGTCTIESDTLLVGYSAYFIPVDYEIPDDSMSALSVVPVLCDKVPGPGLLSITVDLLYPASIREQPVAVSLARKNGERIMEPLLSIPARNYQSGIISQEVRIDESGEYVLQLSGTDEYQSEFHLDIPVTIGTKWYEPFVPYWPMLVLGVVAAFFYNLRRIVN</sequence>
<accession>Q82V96</accession>
<reference evidence="2 3" key="1">
    <citation type="journal article" date="2003" name="J. Bacteriol.">
        <title>Complete genome sequence of the ammonia-oxidizing bacterium and obligate chemolithoautotroph Nitrosomonas europaea.</title>
        <authorList>
            <person name="Chain P."/>
            <person name="Lamerdin J."/>
            <person name="Larimer F."/>
            <person name="Regala W."/>
            <person name="Land M."/>
            <person name="Hauser L."/>
            <person name="Hooper A."/>
            <person name="Klotz M."/>
            <person name="Norton J."/>
            <person name="Sayavedra-Soto L."/>
            <person name="Arciero D."/>
            <person name="Hommes N."/>
            <person name="Whittaker M."/>
            <person name="Arp D."/>
        </authorList>
    </citation>
    <scope>NUCLEOTIDE SEQUENCE [LARGE SCALE GENOMIC DNA]</scope>
    <source>
        <strain evidence="3">ATCC 19718 / CIP 103999 / KCTC 2705 / NBRC 14298</strain>
    </source>
</reference>
<gene>
    <name evidence="2" type="ordered locus">NE1202</name>
</gene>
<keyword evidence="1" id="KW-0812">Transmembrane</keyword>
<protein>
    <recommendedName>
        <fullName evidence="4">Transmembrane protein</fullName>
    </recommendedName>
</protein>
<keyword evidence="3" id="KW-1185">Reference proteome</keyword>
<keyword evidence="1" id="KW-1133">Transmembrane helix</keyword>
<dbReference type="KEGG" id="neu:NE1202"/>
<feature type="transmembrane region" description="Helical" evidence="1">
    <location>
        <begin position="12"/>
        <end position="34"/>
    </location>
</feature>
<dbReference type="GeneID" id="87104381"/>
<dbReference type="OrthoDB" id="8558640at2"/>
<evidence type="ECO:0000256" key="1">
    <source>
        <dbReference type="SAM" id="Phobius"/>
    </source>
</evidence>
<dbReference type="Proteomes" id="UP000001416">
    <property type="component" value="Chromosome"/>
</dbReference>
<name>Q82V96_NITEU</name>
<dbReference type="eggNOG" id="ENOG503159D">
    <property type="taxonomic scope" value="Bacteria"/>
</dbReference>
<feature type="transmembrane region" description="Helical" evidence="1">
    <location>
        <begin position="188"/>
        <end position="206"/>
    </location>
</feature>
<dbReference type="HOGENOM" id="CLU_1314332_0_0_4"/>